<name>A0ABQ9EMZ6_TEGGR</name>
<protein>
    <submittedName>
        <fullName evidence="2">Uncharacterized protein</fullName>
    </submittedName>
</protein>
<keyword evidence="3" id="KW-1185">Reference proteome</keyword>
<gene>
    <name evidence="2" type="ORF">KUTeg_017182</name>
</gene>
<feature type="region of interest" description="Disordered" evidence="1">
    <location>
        <begin position="32"/>
        <end position="51"/>
    </location>
</feature>
<evidence type="ECO:0000313" key="2">
    <source>
        <dbReference type="EMBL" id="KAJ8306637.1"/>
    </source>
</evidence>
<feature type="compositionally biased region" description="Polar residues" evidence="1">
    <location>
        <begin position="478"/>
        <end position="494"/>
    </location>
</feature>
<evidence type="ECO:0000313" key="3">
    <source>
        <dbReference type="Proteomes" id="UP001217089"/>
    </source>
</evidence>
<feature type="compositionally biased region" description="Polar residues" evidence="1">
    <location>
        <begin position="224"/>
        <end position="233"/>
    </location>
</feature>
<feature type="region of interest" description="Disordered" evidence="1">
    <location>
        <begin position="168"/>
        <end position="188"/>
    </location>
</feature>
<feature type="region of interest" description="Disordered" evidence="1">
    <location>
        <begin position="224"/>
        <end position="248"/>
    </location>
</feature>
<sequence>MKKAFQKESLHEHFFDKSVNKNPSLIRRQRTSLGPQQSPLLRQTTANQQQNGDYRQFTSAKEYRHSKVIETQNLQFIKGYRLERNESSSLQKRRSKRFRLYNVKDDMDAFSSEGDNGDTDDGNLRRSKSVPVGENVEFQIAKNAKLRRLLKIARFYGSKENLLEDDNEDICDEGYGSKTPSAEDKEDRRKPFNLLTWSITGQGLGNRENSTLFYKQPVGKFSYTHQGNKSQLYGDSEDDKDDRESMGDMSARIRYYQQRLRETPREKGDYEKLLERTYSSQGKSNESTPSYNLDIKPVTMVLRKITIQDSKESNKSNEPKEIDGLPKTYLFRTNTSFPMERIKEKTQYSDRTQLQMGNTSPEFKFSNSSTVTSQAVAKKILRPSSKADLFKRTHLPYFDFEQTNSSMPIGDLLPAVDRSIFNKSISKSPSDPTLARSLPNTARDIGVMTRAATEIVDKPRTDEEVSYFSMDFMYPGKTQNALNNSTPQPSSTKTSETKARILPSNPQQQQAAANIGVRVTANPDKETKKRLREAFSRFYNKQNVTAKKSQEPEQLVWNS</sequence>
<feature type="region of interest" description="Disordered" evidence="1">
    <location>
        <begin position="109"/>
        <end position="128"/>
    </location>
</feature>
<evidence type="ECO:0000256" key="1">
    <source>
        <dbReference type="SAM" id="MobiDB-lite"/>
    </source>
</evidence>
<accession>A0ABQ9EMZ6</accession>
<dbReference type="EMBL" id="JARBDR010000813">
    <property type="protein sequence ID" value="KAJ8306637.1"/>
    <property type="molecule type" value="Genomic_DNA"/>
</dbReference>
<reference evidence="2 3" key="1">
    <citation type="submission" date="2022-12" db="EMBL/GenBank/DDBJ databases">
        <title>Chromosome-level genome of Tegillarca granosa.</title>
        <authorList>
            <person name="Kim J."/>
        </authorList>
    </citation>
    <scope>NUCLEOTIDE SEQUENCE [LARGE SCALE GENOMIC DNA]</scope>
    <source>
        <strain evidence="2">Teg-2019</strain>
        <tissue evidence="2">Adductor muscle</tissue>
    </source>
</reference>
<organism evidence="2 3">
    <name type="scientific">Tegillarca granosa</name>
    <name type="common">Malaysian cockle</name>
    <name type="synonym">Anadara granosa</name>
    <dbReference type="NCBI Taxonomy" id="220873"/>
    <lineage>
        <taxon>Eukaryota</taxon>
        <taxon>Metazoa</taxon>
        <taxon>Spiralia</taxon>
        <taxon>Lophotrochozoa</taxon>
        <taxon>Mollusca</taxon>
        <taxon>Bivalvia</taxon>
        <taxon>Autobranchia</taxon>
        <taxon>Pteriomorphia</taxon>
        <taxon>Arcoida</taxon>
        <taxon>Arcoidea</taxon>
        <taxon>Arcidae</taxon>
        <taxon>Tegillarca</taxon>
    </lineage>
</organism>
<comment type="caution">
    <text evidence="2">The sequence shown here is derived from an EMBL/GenBank/DDBJ whole genome shotgun (WGS) entry which is preliminary data.</text>
</comment>
<feature type="region of interest" description="Disordered" evidence="1">
    <location>
        <begin position="478"/>
        <end position="513"/>
    </location>
</feature>
<dbReference type="Proteomes" id="UP001217089">
    <property type="component" value="Unassembled WGS sequence"/>
</dbReference>
<proteinExistence type="predicted"/>